<dbReference type="InterPro" id="IPR029058">
    <property type="entry name" value="AB_hydrolase_fold"/>
</dbReference>
<dbReference type="InterPro" id="IPR050261">
    <property type="entry name" value="FrsA_esterase"/>
</dbReference>
<dbReference type="SUPFAM" id="SSF53474">
    <property type="entry name" value="alpha/beta-Hydrolases"/>
    <property type="match status" value="1"/>
</dbReference>
<gene>
    <name evidence="5" type="ORF">CCY01nite_19600</name>
</gene>
<organism evidence="5 6">
    <name type="scientific">Chitinophaga cymbidii</name>
    <dbReference type="NCBI Taxonomy" id="1096750"/>
    <lineage>
        <taxon>Bacteria</taxon>
        <taxon>Pseudomonadati</taxon>
        <taxon>Bacteroidota</taxon>
        <taxon>Chitinophagia</taxon>
        <taxon>Chitinophagales</taxon>
        <taxon>Chitinophagaceae</taxon>
        <taxon>Chitinophaga</taxon>
    </lineage>
</organism>
<dbReference type="AlphaFoldDB" id="A0A512RJ49"/>
<sequence length="351" mass="39228">MAIVCLVSLIGLGFRLPGGLLTYIDKKGDHQPVKTKSDWTIKRAQILDSMQQVMGPLPAIDHRKAPQMEIKSSEKRNGYTRLEIRFLAAPGEWVPAYLYIPEQQGAIRKLPAMLVLHGTGAPGKKIVDGASPKPNRAHARELAERGYVVIAPDYPGMGDLADHDFHSDRYQSGTMKALFSHIRCIDLLASRNDVDPERIGVLGHSLGGHNAMFAAAFDKRLKVVVASCGWTKFDHYNIGEEASKRYGGRLGPWAQDRYMPLIRDRYKLENIPFDFPEVIAAIAPRAFFSNSPVKDGNFDVEGVKKGIREAAEVYQFLGAAGHLQVRYPDAGHDFPEDVRMEAYRYIDEILR</sequence>
<dbReference type="EMBL" id="BKAU01000001">
    <property type="protein sequence ID" value="GEP95700.1"/>
    <property type="molecule type" value="Genomic_DNA"/>
</dbReference>
<keyword evidence="3" id="KW-0378">Hydrolase</keyword>
<evidence type="ECO:0000256" key="1">
    <source>
        <dbReference type="ARBA" id="ARBA00022487"/>
    </source>
</evidence>
<accession>A0A512RJ49</accession>
<evidence type="ECO:0000313" key="6">
    <source>
        <dbReference type="Proteomes" id="UP000321436"/>
    </source>
</evidence>
<name>A0A512RJ49_9BACT</name>
<reference evidence="5 6" key="1">
    <citation type="submission" date="2019-07" db="EMBL/GenBank/DDBJ databases">
        <title>Whole genome shotgun sequence of Chitinophaga cymbidii NBRC 109752.</title>
        <authorList>
            <person name="Hosoyama A."/>
            <person name="Uohara A."/>
            <person name="Ohji S."/>
            <person name="Ichikawa N."/>
        </authorList>
    </citation>
    <scope>NUCLEOTIDE SEQUENCE [LARGE SCALE GENOMIC DNA]</scope>
    <source>
        <strain evidence="5 6">NBRC 109752</strain>
    </source>
</reference>
<evidence type="ECO:0000256" key="2">
    <source>
        <dbReference type="ARBA" id="ARBA00022729"/>
    </source>
</evidence>
<evidence type="ECO:0000313" key="5">
    <source>
        <dbReference type="EMBL" id="GEP95700.1"/>
    </source>
</evidence>
<dbReference type="InterPro" id="IPR054579">
    <property type="entry name" value="GCE-like_dom"/>
</dbReference>
<comment type="caution">
    <text evidence="5">The sequence shown here is derived from an EMBL/GenBank/DDBJ whole genome shotgun (WGS) entry which is preliminary data.</text>
</comment>
<evidence type="ECO:0000259" key="4">
    <source>
        <dbReference type="Pfam" id="PF22244"/>
    </source>
</evidence>
<dbReference type="Gene3D" id="3.40.50.1820">
    <property type="entry name" value="alpha/beta hydrolase"/>
    <property type="match status" value="1"/>
</dbReference>
<dbReference type="PANTHER" id="PTHR22946">
    <property type="entry name" value="DIENELACTONE HYDROLASE DOMAIN-CONTAINING PROTEIN-RELATED"/>
    <property type="match status" value="1"/>
</dbReference>
<feature type="domain" description="4-O-methyl-glucuronoyl methylesterase-like" evidence="4">
    <location>
        <begin position="171"/>
        <end position="318"/>
    </location>
</feature>
<keyword evidence="6" id="KW-1185">Reference proteome</keyword>
<dbReference type="GO" id="GO:0052689">
    <property type="term" value="F:carboxylic ester hydrolase activity"/>
    <property type="evidence" value="ECO:0007669"/>
    <property type="project" value="UniProtKB-KW"/>
</dbReference>
<dbReference type="Proteomes" id="UP000321436">
    <property type="component" value="Unassembled WGS sequence"/>
</dbReference>
<proteinExistence type="predicted"/>
<dbReference type="PANTHER" id="PTHR22946:SF9">
    <property type="entry name" value="POLYKETIDE TRANSFERASE AF380"/>
    <property type="match status" value="1"/>
</dbReference>
<protein>
    <recommendedName>
        <fullName evidence="4">4-O-methyl-glucuronoyl methylesterase-like domain-containing protein</fullName>
    </recommendedName>
</protein>
<evidence type="ECO:0000256" key="3">
    <source>
        <dbReference type="ARBA" id="ARBA00022801"/>
    </source>
</evidence>
<keyword evidence="2" id="KW-0732">Signal</keyword>
<dbReference type="Pfam" id="PF22244">
    <property type="entry name" value="GCE_fung"/>
    <property type="match status" value="1"/>
</dbReference>
<keyword evidence="1" id="KW-0719">Serine esterase</keyword>